<keyword evidence="11" id="KW-1185">Reference proteome</keyword>
<organism evidence="10 11">
    <name type="scientific">Syntrophothermus lipocalidus (strain DSM 12680 / TGB-C1)</name>
    <dbReference type="NCBI Taxonomy" id="643648"/>
    <lineage>
        <taxon>Bacteria</taxon>
        <taxon>Bacillati</taxon>
        <taxon>Bacillota</taxon>
        <taxon>Clostridia</taxon>
        <taxon>Eubacteriales</taxon>
        <taxon>Syntrophomonadaceae</taxon>
        <taxon>Syntrophothermus</taxon>
    </lineage>
</organism>
<comment type="subcellular location">
    <subcellularLocation>
        <location evidence="1">Cell membrane</location>
        <topology evidence="1">Multi-pass membrane protein</topology>
    </subcellularLocation>
</comment>
<dbReference type="Gene3D" id="1.20.1720.10">
    <property type="entry name" value="Multidrug resistance protein D"/>
    <property type="match status" value="1"/>
</dbReference>
<dbReference type="NCBIfam" id="TIGR00711">
    <property type="entry name" value="efflux_EmrB"/>
    <property type="match status" value="1"/>
</dbReference>
<evidence type="ECO:0000256" key="3">
    <source>
        <dbReference type="ARBA" id="ARBA00022448"/>
    </source>
</evidence>
<dbReference type="GO" id="GO:0005886">
    <property type="term" value="C:plasma membrane"/>
    <property type="evidence" value="ECO:0007669"/>
    <property type="project" value="UniProtKB-SubCell"/>
</dbReference>
<dbReference type="Proteomes" id="UP000000378">
    <property type="component" value="Chromosome"/>
</dbReference>
<dbReference type="eggNOG" id="COG0477">
    <property type="taxonomic scope" value="Bacteria"/>
</dbReference>
<feature type="domain" description="Major facilitator superfamily (MFS) profile" evidence="9">
    <location>
        <begin position="15"/>
        <end position="508"/>
    </location>
</feature>
<evidence type="ECO:0000313" key="10">
    <source>
        <dbReference type="EMBL" id="ADI01809.1"/>
    </source>
</evidence>
<dbReference type="GO" id="GO:0022857">
    <property type="term" value="F:transmembrane transporter activity"/>
    <property type="evidence" value="ECO:0007669"/>
    <property type="project" value="InterPro"/>
</dbReference>
<feature type="transmembrane region" description="Helical" evidence="8">
    <location>
        <begin position="329"/>
        <end position="348"/>
    </location>
</feature>
<feature type="transmembrane region" description="Helical" evidence="8">
    <location>
        <begin position="231"/>
        <end position="253"/>
    </location>
</feature>
<keyword evidence="6 8" id="KW-1133">Transmembrane helix</keyword>
<dbReference type="InterPro" id="IPR011701">
    <property type="entry name" value="MFS"/>
</dbReference>
<protein>
    <submittedName>
        <fullName evidence="10">Drug resistance transporter, EmrB/QacA subfamily</fullName>
    </submittedName>
</protein>
<keyword evidence="4" id="KW-1003">Cell membrane</keyword>
<evidence type="ECO:0000256" key="1">
    <source>
        <dbReference type="ARBA" id="ARBA00004651"/>
    </source>
</evidence>
<accession>D7CM74</accession>
<comment type="similarity">
    <text evidence="2">Belongs to the major facilitator superfamily. EmrB family.</text>
</comment>
<evidence type="ECO:0000256" key="5">
    <source>
        <dbReference type="ARBA" id="ARBA00022692"/>
    </source>
</evidence>
<dbReference type="AlphaFoldDB" id="D7CM74"/>
<feature type="transmembrane region" description="Helical" evidence="8">
    <location>
        <begin position="170"/>
        <end position="188"/>
    </location>
</feature>
<dbReference type="PROSITE" id="PS50850">
    <property type="entry name" value="MFS"/>
    <property type="match status" value="1"/>
</dbReference>
<dbReference type="InterPro" id="IPR004638">
    <property type="entry name" value="EmrB-like"/>
</dbReference>
<feature type="transmembrane region" description="Helical" evidence="8">
    <location>
        <begin position="12"/>
        <end position="30"/>
    </location>
</feature>
<dbReference type="STRING" id="643648.Slip_1030"/>
<reference evidence="11" key="1">
    <citation type="journal article" date="2010" name="Stand. Genomic Sci.">
        <title>Complete genome sequence of Syntrophothermus lipocalidus type strain (TGB-C1T).</title>
        <authorList>
            <consortium name="US DOE Joint Genome Institute (JGI-PGF)"/>
            <person name="Djao O."/>
            <person name="Zhang X."/>
            <person name="Lucas S."/>
            <person name="Lapidus A."/>
            <person name="Glavina Del Rio T."/>
            <person name="Nolan M."/>
            <person name="Tice H."/>
            <person name="Cheng J."/>
            <person name="Han C."/>
            <person name="Tapia R."/>
            <person name="Goodwin L."/>
            <person name="Pitluck S."/>
            <person name="Liolios K."/>
            <person name="Ivanova N."/>
            <person name="Mavromatis K."/>
            <person name="Mikhailova N."/>
            <person name="Ovchinnikova G."/>
            <person name="Pati A."/>
            <person name="Brambilla E."/>
            <person name="Chen A."/>
            <person name="Palaniappan K."/>
            <person name="Land M."/>
            <person name="Hauser L."/>
            <person name="Chang Y."/>
            <person name="Jeffries C."/>
            <person name="Rohde M."/>
            <person name="Sikorski J."/>
            <person name="Spring S."/>
            <person name="Goker M."/>
            <person name="Detter J."/>
            <person name="Woyke T."/>
            <person name="Bristow J."/>
            <person name="Eisen J."/>
            <person name="Markowitz V."/>
            <person name="Hugenholtz P."/>
            <person name="Kyrpides N."/>
            <person name="Klenk H."/>
        </authorList>
    </citation>
    <scope>NUCLEOTIDE SEQUENCE [LARGE SCALE GENOMIC DNA]</scope>
    <source>
        <strain evidence="11">DSM 12680 / TGB-C1</strain>
    </source>
</reference>
<feature type="transmembrane region" description="Helical" evidence="8">
    <location>
        <begin position="265"/>
        <end position="293"/>
    </location>
</feature>
<feature type="transmembrane region" description="Helical" evidence="8">
    <location>
        <begin position="486"/>
        <end position="503"/>
    </location>
</feature>
<evidence type="ECO:0000313" key="11">
    <source>
        <dbReference type="Proteomes" id="UP000000378"/>
    </source>
</evidence>
<evidence type="ECO:0000259" key="9">
    <source>
        <dbReference type="PROSITE" id="PS50850"/>
    </source>
</evidence>
<evidence type="ECO:0000256" key="8">
    <source>
        <dbReference type="SAM" id="Phobius"/>
    </source>
</evidence>
<feature type="transmembrane region" description="Helical" evidence="8">
    <location>
        <begin position="305"/>
        <end position="322"/>
    </location>
</feature>
<sequence length="515" mass="55232">MQVQVKEVERVNWSAIIVVVFGTFMALLNSSSVNVAIPKLMTVFGASQDSIQWVLTGYMLSLAVVMPAAGYLADRYGYKRVFIIALSLFTVGSALSGLAWNVSSLVAARVIQAIGGGVMQPLSMALIYRNTPRNKIGTVLGIWGIAAMAAPAVGPTLGGYLVDYVGWRTIFYANIPVAILDLFLAFTYLEETPSVVGKEFDKYGLLSSSVGFFCLLLALSKGASKGWTSPFILSLLLISAVALTFFVIVELSHPEPIMELRLFKNFVFTLSLVITSVISIGMFGAIFLMPIYLQNVMGVSAMKSGLITMPSAIATAVAMPVAGRIFDKYGAKIVALPGLAVITVTTYMMHRFSLVTPFSWIIWLLVVRAIGMGLSLMPVTTAGTNTVPLTLIGRASSLNNVIRQVMSSFGIAMFTTIMNTRQAVHFTNLAQGVSLSGSQAAGFQAWMAHISQSTGWTLGVAKVLGLAVVTKHVALLAMAESIADCYEVAAGMCFVALVLCFFLRDQRPVSPRLSS</sequence>
<evidence type="ECO:0000256" key="7">
    <source>
        <dbReference type="ARBA" id="ARBA00023136"/>
    </source>
</evidence>
<dbReference type="CDD" id="cd17503">
    <property type="entry name" value="MFS_LmrB_MDR_like"/>
    <property type="match status" value="1"/>
</dbReference>
<keyword evidence="3" id="KW-0813">Transport</keyword>
<dbReference type="InterPro" id="IPR020846">
    <property type="entry name" value="MFS_dom"/>
</dbReference>
<feature type="transmembrane region" description="Helical" evidence="8">
    <location>
        <begin position="50"/>
        <end position="69"/>
    </location>
</feature>
<dbReference type="KEGG" id="slp:Slip_1030"/>
<evidence type="ECO:0000256" key="2">
    <source>
        <dbReference type="ARBA" id="ARBA00008537"/>
    </source>
</evidence>
<dbReference type="InterPro" id="IPR036259">
    <property type="entry name" value="MFS_trans_sf"/>
</dbReference>
<feature type="transmembrane region" description="Helical" evidence="8">
    <location>
        <begin position="360"/>
        <end position="380"/>
    </location>
</feature>
<dbReference type="PANTHER" id="PTHR42718:SF9">
    <property type="entry name" value="MAJOR FACILITATOR SUPERFAMILY MULTIDRUG TRANSPORTER MFSC"/>
    <property type="match status" value="1"/>
</dbReference>
<reference evidence="10 11" key="2">
    <citation type="journal article" date="2010" name="Stand. Genomic Sci.">
        <title>Complete genome sequence of Syntrophothermus lipocalidus type strain (TGB-C1).</title>
        <authorList>
            <person name="Djao O.D."/>
            <person name="Zhang X."/>
            <person name="Lucas S."/>
            <person name="Lapidus A."/>
            <person name="Del Rio T.G."/>
            <person name="Nolan M."/>
            <person name="Tice H."/>
            <person name="Cheng J.F."/>
            <person name="Han C."/>
            <person name="Tapia R."/>
            <person name="Goodwin L."/>
            <person name="Pitluck S."/>
            <person name="Liolios K."/>
            <person name="Ivanova N."/>
            <person name="Mavromatis K."/>
            <person name="Mikhailova N."/>
            <person name="Ovchinnikova G."/>
            <person name="Pati A."/>
            <person name="Brambilla E."/>
            <person name="Chen A."/>
            <person name="Palaniappan K."/>
            <person name="Land M."/>
            <person name="Hauser L."/>
            <person name="Chang Y.J."/>
            <person name="Jeffries C.D."/>
            <person name="Rohde M."/>
            <person name="Sikorski J."/>
            <person name="Spring S."/>
            <person name="Goker M."/>
            <person name="Detter J.C."/>
            <person name="Woyke T."/>
            <person name="Bristow J."/>
            <person name="Eisen J.A."/>
            <person name="Markowitz V."/>
            <person name="Hugenholtz P."/>
            <person name="Kyrpides N.C."/>
            <person name="Klenk H.P."/>
        </authorList>
    </citation>
    <scope>NUCLEOTIDE SEQUENCE [LARGE SCALE GENOMIC DNA]</scope>
    <source>
        <strain evidence="11">DSM 12680 / TGB-C1</strain>
    </source>
</reference>
<dbReference type="PANTHER" id="PTHR42718">
    <property type="entry name" value="MAJOR FACILITATOR SUPERFAMILY MULTIDRUG TRANSPORTER MFSC"/>
    <property type="match status" value="1"/>
</dbReference>
<dbReference type="Gene3D" id="1.20.1250.20">
    <property type="entry name" value="MFS general substrate transporter like domains"/>
    <property type="match status" value="1"/>
</dbReference>
<dbReference type="PRINTS" id="PR01036">
    <property type="entry name" value="TCRTETB"/>
</dbReference>
<feature type="transmembrane region" description="Helical" evidence="8">
    <location>
        <begin position="81"/>
        <end position="100"/>
    </location>
</feature>
<keyword evidence="7 8" id="KW-0472">Membrane</keyword>
<keyword evidence="5 8" id="KW-0812">Transmembrane</keyword>
<feature type="transmembrane region" description="Helical" evidence="8">
    <location>
        <begin position="140"/>
        <end position="158"/>
    </location>
</feature>
<dbReference type="HOGENOM" id="CLU_000960_28_0_9"/>
<name>D7CM74_SYNLT</name>
<feature type="transmembrane region" description="Helical" evidence="8">
    <location>
        <begin position="200"/>
        <end position="219"/>
    </location>
</feature>
<dbReference type="Pfam" id="PF07690">
    <property type="entry name" value="MFS_1"/>
    <property type="match status" value="1"/>
</dbReference>
<dbReference type="SUPFAM" id="SSF103473">
    <property type="entry name" value="MFS general substrate transporter"/>
    <property type="match status" value="1"/>
</dbReference>
<evidence type="ECO:0000256" key="4">
    <source>
        <dbReference type="ARBA" id="ARBA00022475"/>
    </source>
</evidence>
<gene>
    <name evidence="10" type="ordered locus">Slip_1030</name>
</gene>
<dbReference type="EMBL" id="CP002048">
    <property type="protein sequence ID" value="ADI01809.1"/>
    <property type="molecule type" value="Genomic_DNA"/>
</dbReference>
<evidence type="ECO:0000256" key="6">
    <source>
        <dbReference type="ARBA" id="ARBA00022989"/>
    </source>
</evidence>
<proteinExistence type="inferred from homology"/>
<feature type="transmembrane region" description="Helical" evidence="8">
    <location>
        <begin position="106"/>
        <end position="128"/>
    </location>
</feature>